<comment type="caution">
    <text evidence="1">The sequence shown here is derived from an EMBL/GenBank/DDBJ whole genome shotgun (WGS) entry which is preliminary data.</text>
</comment>
<accession>A0A1X0QIE8</accession>
<name>A0A1X0QIE8_9MICR</name>
<organism evidence="1 2">
    <name type="scientific">Hepatospora eriocheir</name>
    <dbReference type="NCBI Taxonomy" id="1081669"/>
    <lineage>
        <taxon>Eukaryota</taxon>
        <taxon>Fungi</taxon>
        <taxon>Fungi incertae sedis</taxon>
        <taxon>Microsporidia</taxon>
        <taxon>Hepatosporidae</taxon>
        <taxon>Hepatospora</taxon>
    </lineage>
</organism>
<evidence type="ECO:0000313" key="2">
    <source>
        <dbReference type="Proteomes" id="UP000192501"/>
    </source>
</evidence>
<gene>
    <name evidence="1" type="ORF">A0H76_682</name>
</gene>
<dbReference type="VEuPathDB" id="MicrosporidiaDB:A0H76_682"/>
<dbReference type="Proteomes" id="UP000192501">
    <property type="component" value="Unassembled WGS sequence"/>
</dbReference>
<dbReference type="EMBL" id="LTAI01000169">
    <property type="protein sequence ID" value="ORD99542.1"/>
    <property type="molecule type" value="Genomic_DNA"/>
</dbReference>
<evidence type="ECO:0000313" key="1">
    <source>
        <dbReference type="EMBL" id="ORD99542.1"/>
    </source>
</evidence>
<dbReference type="AlphaFoldDB" id="A0A1X0QIE8"/>
<sequence>MRLIIKIKNLTKKLLILKKIFILKNSLIKLIFVSNLEKVVKNKEIQNGQLINKEDLKENIVFDFK</sequence>
<reference evidence="1 2" key="1">
    <citation type="journal article" date="2017" name="Environ. Microbiol.">
        <title>Decay of the glycolytic pathway and adaptation to intranuclear parasitism within Enterocytozoonidae microsporidia.</title>
        <authorList>
            <person name="Wiredu Boakye D."/>
            <person name="Jaroenlak P."/>
            <person name="Prachumwat A."/>
            <person name="Williams T.A."/>
            <person name="Bateman K.S."/>
            <person name="Itsathitphaisarn O."/>
            <person name="Sritunyalucksana K."/>
            <person name="Paszkiewicz K.H."/>
            <person name="Moore K.A."/>
            <person name="Stentiford G.D."/>
            <person name="Williams B.A."/>
        </authorList>
    </citation>
    <scope>NUCLEOTIDE SEQUENCE [LARGE SCALE GENOMIC DNA]</scope>
    <source>
        <strain evidence="2">canceri</strain>
    </source>
</reference>
<protein>
    <submittedName>
        <fullName evidence="1">Uncharacterized protein</fullName>
    </submittedName>
</protein>
<proteinExistence type="predicted"/>